<evidence type="ECO:0000256" key="1">
    <source>
        <dbReference type="SAM" id="SignalP"/>
    </source>
</evidence>
<dbReference type="RefSeq" id="WP_092115773.1">
    <property type="nucleotide sequence ID" value="NZ_FNTH01000001.1"/>
</dbReference>
<dbReference type="AlphaFoldDB" id="A0A1H4UQH4"/>
<organism evidence="2 3">
    <name type="scientific">Bradyrhizobium erythrophlei</name>
    <dbReference type="NCBI Taxonomy" id="1437360"/>
    <lineage>
        <taxon>Bacteria</taxon>
        <taxon>Pseudomonadati</taxon>
        <taxon>Pseudomonadota</taxon>
        <taxon>Alphaproteobacteria</taxon>
        <taxon>Hyphomicrobiales</taxon>
        <taxon>Nitrobacteraceae</taxon>
        <taxon>Bradyrhizobium</taxon>
    </lineage>
</organism>
<evidence type="ECO:0000313" key="3">
    <source>
        <dbReference type="Proteomes" id="UP000198992"/>
    </source>
</evidence>
<accession>A0A1H4UQH4</accession>
<sequence>MIGSYRAFLAIVLLATTASVLGAPLAQAHNEMHFSSNGSIIHSQGRLCLGNRHLHQPCSHQATPQQQVADPFADMILG</sequence>
<feature type="signal peptide" evidence="1">
    <location>
        <begin position="1"/>
        <end position="28"/>
    </location>
</feature>
<keyword evidence="1" id="KW-0732">Signal</keyword>
<gene>
    <name evidence="2" type="ORF">SAMN05444164_2522</name>
</gene>
<feature type="chain" id="PRO_5011742716" evidence="1">
    <location>
        <begin position="29"/>
        <end position="78"/>
    </location>
</feature>
<protein>
    <submittedName>
        <fullName evidence="2">Uncharacterized protein</fullName>
    </submittedName>
</protein>
<reference evidence="2 3" key="1">
    <citation type="submission" date="2016-10" db="EMBL/GenBank/DDBJ databases">
        <authorList>
            <person name="de Groot N.N."/>
        </authorList>
    </citation>
    <scope>NUCLEOTIDE SEQUENCE [LARGE SCALE GENOMIC DNA]</scope>
    <source>
        <strain evidence="2 3">MT12</strain>
    </source>
</reference>
<dbReference type="EMBL" id="FNTH01000001">
    <property type="protein sequence ID" value="SEC70364.1"/>
    <property type="molecule type" value="Genomic_DNA"/>
</dbReference>
<dbReference type="Proteomes" id="UP000198992">
    <property type="component" value="Unassembled WGS sequence"/>
</dbReference>
<name>A0A1H4UQH4_9BRAD</name>
<evidence type="ECO:0000313" key="2">
    <source>
        <dbReference type="EMBL" id="SEC70364.1"/>
    </source>
</evidence>
<proteinExistence type="predicted"/>